<sequence length="315" mass="35498">MNIGEKLNIHKKFFSKIGANYLILGIIAIIFQIIIVNIISMINPKYLSDINILTALSSLCSYILPFPIFYWLMKKLDDVEIEKKSVGAKTFILYTGITITLMWIGNIIGLIITMLLSGAMQNDISNPVQELINSTDIWINLVLISIIAPICEEILFRKFLIDKTIKYGAKVSIILSAVLFAFFHGNLNQFFYAFLMGGFFAYVYIKTGRITYTIILHAIVNFMGSVVSLILANSVANIQTSLNPIDALVILGYFAIILTFILIGLYGLTKIKKARFNGSKTQISLKNPFRTVYLNYGMILFILFFIGEMIYQVLG</sequence>
<keyword evidence="3" id="KW-0378">Hydrolase</keyword>
<dbReference type="AlphaFoldDB" id="A0A8T3V485"/>
<organism evidence="3 4">
    <name type="scientific">Methanobrevibacter thaueri</name>
    <dbReference type="NCBI Taxonomy" id="190975"/>
    <lineage>
        <taxon>Archaea</taxon>
        <taxon>Methanobacteriati</taxon>
        <taxon>Methanobacteriota</taxon>
        <taxon>Methanomada group</taxon>
        <taxon>Methanobacteria</taxon>
        <taxon>Methanobacteriales</taxon>
        <taxon>Methanobacteriaceae</taxon>
        <taxon>Methanobrevibacter</taxon>
    </lineage>
</organism>
<evidence type="ECO:0000256" key="1">
    <source>
        <dbReference type="SAM" id="Phobius"/>
    </source>
</evidence>
<keyword evidence="3" id="KW-0645">Protease</keyword>
<dbReference type="PANTHER" id="PTHR36435:SF1">
    <property type="entry name" value="CAAX AMINO TERMINAL PROTEASE FAMILY PROTEIN"/>
    <property type="match status" value="1"/>
</dbReference>
<evidence type="ECO:0000313" key="4">
    <source>
        <dbReference type="Proteomes" id="UP000783037"/>
    </source>
</evidence>
<comment type="caution">
    <text evidence="3">The sequence shown here is derived from an EMBL/GenBank/DDBJ whole genome shotgun (WGS) entry which is preliminary data.</text>
</comment>
<dbReference type="InterPro" id="IPR052710">
    <property type="entry name" value="CAAX_protease"/>
</dbReference>
<keyword evidence="1" id="KW-1133">Transmembrane helix</keyword>
<dbReference type="InterPro" id="IPR003675">
    <property type="entry name" value="Rce1/LyrA-like_dom"/>
</dbReference>
<feature type="transmembrane region" description="Helical" evidence="1">
    <location>
        <begin position="167"/>
        <end position="183"/>
    </location>
</feature>
<dbReference type="Pfam" id="PF02517">
    <property type="entry name" value="Rce1-like"/>
    <property type="match status" value="1"/>
</dbReference>
<dbReference type="GO" id="GO:0004175">
    <property type="term" value="F:endopeptidase activity"/>
    <property type="evidence" value="ECO:0007669"/>
    <property type="project" value="UniProtKB-ARBA"/>
</dbReference>
<feature type="domain" description="CAAX prenyl protease 2/Lysostaphin resistance protein A-like" evidence="2">
    <location>
        <begin position="137"/>
        <end position="223"/>
    </location>
</feature>
<protein>
    <submittedName>
        <fullName evidence="3">CPBP family intramembrane metalloprotease</fullName>
    </submittedName>
</protein>
<evidence type="ECO:0000259" key="2">
    <source>
        <dbReference type="Pfam" id="PF02517"/>
    </source>
</evidence>
<evidence type="ECO:0000313" key="3">
    <source>
        <dbReference type="EMBL" id="MBE6501343.1"/>
    </source>
</evidence>
<keyword evidence="1" id="KW-0812">Transmembrane</keyword>
<dbReference type="EMBL" id="SUTK01000007">
    <property type="protein sequence ID" value="MBE6501343.1"/>
    <property type="molecule type" value="Genomic_DNA"/>
</dbReference>
<keyword evidence="1" id="KW-0472">Membrane</keyword>
<dbReference type="GO" id="GO:0008237">
    <property type="term" value="F:metallopeptidase activity"/>
    <property type="evidence" value="ECO:0007669"/>
    <property type="project" value="UniProtKB-KW"/>
</dbReference>
<dbReference type="GO" id="GO:0080120">
    <property type="term" value="P:CAAX-box protein maturation"/>
    <property type="evidence" value="ECO:0007669"/>
    <property type="project" value="UniProtKB-ARBA"/>
</dbReference>
<gene>
    <name evidence="3" type="ORF">E7Z79_02765</name>
</gene>
<dbReference type="PANTHER" id="PTHR36435">
    <property type="entry name" value="SLR1288 PROTEIN"/>
    <property type="match status" value="1"/>
</dbReference>
<dbReference type="Proteomes" id="UP000783037">
    <property type="component" value="Unassembled WGS sequence"/>
</dbReference>
<feature type="transmembrane region" description="Helical" evidence="1">
    <location>
        <begin position="212"/>
        <end position="236"/>
    </location>
</feature>
<feature type="transmembrane region" description="Helical" evidence="1">
    <location>
        <begin position="248"/>
        <end position="271"/>
    </location>
</feature>
<accession>A0A8T3V485</accession>
<keyword evidence="3" id="KW-0482">Metalloprotease</keyword>
<feature type="transmembrane region" description="Helical" evidence="1">
    <location>
        <begin position="292"/>
        <end position="314"/>
    </location>
</feature>
<feature type="transmembrane region" description="Helical" evidence="1">
    <location>
        <begin position="137"/>
        <end position="155"/>
    </location>
</feature>
<feature type="transmembrane region" description="Helical" evidence="1">
    <location>
        <begin position="92"/>
        <end position="117"/>
    </location>
</feature>
<name>A0A8T3V485_9EURY</name>
<feature type="transmembrane region" description="Helical" evidence="1">
    <location>
        <begin position="189"/>
        <end position="205"/>
    </location>
</feature>
<feature type="transmembrane region" description="Helical" evidence="1">
    <location>
        <begin position="52"/>
        <end position="72"/>
    </location>
</feature>
<proteinExistence type="predicted"/>
<feature type="transmembrane region" description="Helical" evidence="1">
    <location>
        <begin position="21"/>
        <end position="40"/>
    </location>
</feature>
<reference evidence="3" key="1">
    <citation type="submission" date="2019-04" db="EMBL/GenBank/DDBJ databases">
        <title>Evolution of Biomass-Degrading Anaerobic Consortia Revealed by Metagenomics.</title>
        <authorList>
            <person name="Peng X."/>
        </authorList>
    </citation>
    <scope>NUCLEOTIDE SEQUENCE</scope>
    <source>
        <strain evidence="3">SIG18</strain>
    </source>
</reference>